<keyword evidence="5" id="KW-1133">Transmembrane helix</keyword>
<dbReference type="PROSITE" id="PS00214">
    <property type="entry name" value="FABP"/>
    <property type="match status" value="1"/>
</dbReference>
<proteinExistence type="inferred from homology"/>
<gene>
    <name evidence="7" type="ORF">TCAL_02999</name>
</gene>
<dbReference type="Pfam" id="PF00061">
    <property type="entry name" value="Lipocalin"/>
    <property type="match status" value="1"/>
</dbReference>
<organism evidence="7 8">
    <name type="scientific">Tigriopus californicus</name>
    <name type="common">Marine copepod</name>
    <dbReference type="NCBI Taxonomy" id="6832"/>
    <lineage>
        <taxon>Eukaryota</taxon>
        <taxon>Metazoa</taxon>
        <taxon>Ecdysozoa</taxon>
        <taxon>Arthropoda</taxon>
        <taxon>Crustacea</taxon>
        <taxon>Multicrustacea</taxon>
        <taxon>Hexanauplia</taxon>
        <taxon>Copepoda</taxon>
        <taxon>Harpacticoida</taxon>
        <taxon>Harpacticidae</taxon>
        <taxon>Tigriopus</taxon>
    </lineage>
</organism>
<evidence type="ECO:0000256" key="3">
    <source>
        <dbReference type="RuleBase" id="RU003876"/>
    </source>
</evidence>
<dbReference type="STRING" id="6832.A0A553PRQ2"/>
<dbReference type="PANTHER" id="PTHR11875">
    <property type="entry name" value="TESTIS-SPECIFIC Y-ENCODED PROTEIN"/>
    <property type="match status" value="1"/>
</dbReference>
<evidence type="ECO:0000256" key="4">
    <source>
        <dbReference type="SAM" id="MobiDB-lite"/>
    </source>
</evidence>
<dbReference type="Gene3D" id="2.40.128.20">
    <property type="match status" value="1"/>
</dbReference>
<keyword evidence="2" id="KW-0813">Transport</keyword>
<evidence type="ECO:0000259" key="6">
    <source>
        <dbReference type="PROSITE" id="PS00214"/>
    </source>
</evidence>
<dbReference type="InterPro" id="IPR000463">
    <property type="entry name" value="Fatty_acid-bd"/>
</dbReference>
<feature type="compositionally biased region" description="Basic residues" evidence="4">
    <location>
        <begin position="93"/>
        <end position="102"/>
    </location>
</feature>
<protein>
    <recommendedName>
        <fullName evidence="6">Cytosolic fatty-acid binding proteins domain-containing protein</fullName>
    </recommendedName>
</protein>
<dbReference type="InterPro" id="IPR012674">
    <property type="entry name" value="Calycin"/>
</dbReference>
<dbReference type="InterPro" id="IPR002164">
    <property type="entry name" value="NAP_family"/>
</dbReference>
<accession>A0A553PRQ2</accession>
<evidence type="ECO:0000256" key="2">
    <source>
        <dbReference type="RuleBase" id="RU003696"/>
    </source>
</evidence>
<feature type="region of interest" description="Disordered" evidence="4">
    <location>
        <begin position="521"/>
        <end position="603"/>
    </location>
</feature>
<feature type="domain" description="Cytosolic fatty-acid binding proteins" evidence="6">
    <location>
        <begin position="605"/>
        <end position="622"/>
    </location>
</feature>
<comment type="similarity">
    <text evidence="2">Belongs to the calycin superfamily. Fatty-acid binding protein (FABP) family.</text>
</comment>
<name>A0A553PRQ2_TIGCA</name>
<evidence type="ECO:0000256" key="1">
    <source>
        <dbReference type="ARBA" id="ARBA00009947"/>
    </source>
</evidence>
<evidence type="ECO:0000313" key="8">
    <source>
        <dbReference type="Proteomes" id="UP000318571"/>
    </source>
</evidence>
<evidence type="ECO:0000256" key="5">
    <source>
        <dbReference type="SAM" id="Phobius"/>
    </source>
</evidence>
<dbReference type="Pfam" id="PF00956">
    <property type="entry name" value="NAP"/>
    <property type="match status" value="1"/>
</dbReference>
<dbReference type="EMBL" id="VCGU01000001">
    <property type="protein sequence ID" value="TRY80364.1"/>
    <property type="molecule type" value="Genomic_DNA"/>
</dbReference>
<reference evidence="7 8" key="1">
    <citation type="journal article" date="2018" name="Nat. Ecol. Evol.">
        <title>Genomic signatures of mitonuclear coevolution across populations of Tigriopus californicus.</title>
        <authorList>
            <person name="Barreto F.S."/>
            <person name="Watson E.T."/>
            <person name="Lima T.G."/>
            <person name="Willett C.S."/>
            <person name="Edmands S."/>
            <person name="Li W."/>
            <person name="Burton R.S."/>
        </authorList>
    </citation>
    <scope>NUCLEOTIDE SEQUENCE [LARGE SCALE GENOMIC DNA]</scope>
    <source>
        <strain evidence="7 8">San Diego</strain>
    </source>
</reference>
<dbReference type="PRINTS" id="PR00178">
    <property type="entry name" value="FATTYACIDBP"/>
</dbReference>
<comment type="caution">
    <text evidence="7">The sequence shown here is derived from an EMBL/GenBank/DDBJ whole genome shotgun (WGS) entry which is preliminary data.</text>
</comment>
<dbReference type="Gene3D" id="3.30.1120.90">
    <property type="entry name" value="Nucleosome assembly protein"/>
    <property type="match status" value="1"/>
</dbReference>
<dbReference type="InterPro" id="IPR000566">
    <property type="entry name" value="Lipocln_cytosolic_FA-bd_dom"/>
</dbReference>
<dbReference type="InterPro" id="IPR037231">
    <property type="entry name" value="NAP-like_sf"/>
</dbReference>
<dbReference type="SUPFAM" id="SSF50814">
    <property type="entry name" value="Lipocalins"/>
    <property type="match status" value="1"/>
</dbReference>
<keyword evidence="5" id="KW-0472">Membrane</keyword>
<dbReference type="GO" id="GO:0008289">
    <property type="term" value="F:lipid binding"/>
    <property type="evidence" value="ECO:0007669"/>
    <property type="project" value="InterPro"/>
</dbReference>
<dbReference type="GO" id="GO:0005634">
    <property type="term" value="C:nucleus"/>
    <property type="evidence" value="ECO:0007669"/>
    <property type="project" value="InterPro"/>
</dbReference>
<keyword evidence="5" id="KW-0812">Transmembrane</keyword>
<feature type="compositionally biased region" description="Polar residues" evidence="4">
    <location>
        <begin position="570"/>
        <end position="582"/>
    </location>
</feature>
<sequence length="738" mass="84755">MDSLDLVTIITYICGILGGILLVLCIVLAFLFIVVQCKAYFCPRDSQYSVVPIAQNGVAIENGFNSKKGYVPGDDPHQEPLLSLMDESGNARKNGKKPRIIRSQHENHSQPPVKKKLLWKKGRKKSITRMPAKQTNEDEKVEFSDEDLDVPRDRIFRKNPNVIRFKSRSKSDWDIHDMPGESPINSSEEDFAAYTRNLRLLQNGEEVGLSQYFDALETINEVTEGEEEAPEFLSDKDSGEWEDIITLEEIPEESSSIQMKRFLNDSENHHRRRSQDPQVRRRLKALHRLQLQSVALEAQFYRDVAKIEANYMTGQTKTNHSKLRNLINGKKSKFPDGIPRFWLLALKHSETLGTIIQGYDEPVLEHLVDIRIRPFGQMLTKKDRFGFALDFEFEPNEYFSNEILTKEYEVRCRPNIHHPFSFEGPEISNCTGCKIHWERGKNVTLKAVKRVRDGDVVQKWAKRNSFFNFFTPPILTKDVLKDQQKAKLLQAHFEIGLHFKETFIPNSVGFFLDWNKAAQQSPDESIHQTRRKRIQSDRGGTHLKTVKPKPKINLGGSTVKPNDPKPMGSYTESEVSIASQPQAEGVEAKPKDLPSQPSEPDPIIGRYRMTSSDGFDEVLRELGVGLMKRKMANSVTPINVIEIDEEGTYVIKTETTLRTTEIRFKMEETFIEVTLDGRTTHTYPTRKGNVIHLDQRGDPIKKEKDSVMIRDFQGDIMHMQIIVGQVVCKRVYERIKED</sequence>
<feature type="region of interest" description="Disordered" evidence="4">
    <location>
        <begin position="88"/>
        <end position="115"/>
    </location>
</feature>
<dbReference type="Proteomes" id="UP000318571">
    <property type="component" value="Chromosome 12"/>
</dbReference>
<comment type="similarity">
    <text evidence="1 3">Belongs to the nucleosome assembly protein (NAP) family.</text>
</comment>
<evidence type="ECO:0000313" key="7">
    <source>
        <dbReference type="EMBL" id="TRY80364.1"/>
    </source>
</evidence>
<dbReference type="Gene3D" id="1.20.5.1500">
    <property type="match status" value="1"/>
</dbReference>
<dbReference type="AlphaFoldDB" id="A0A553PRQ2"/>
<feature type="transmembrane region" description="Helical" evidence="5">
    <location>
        <begin position="12"/>
        <end position="35"/>
    </location>
</feature>
<dbReference type="GO" id="GO:0006334">
    <property type="term" value="P:nucleosome assembly"/>
    <property type="evidence" value="ECO:0007669"/>
    <property type="project" value="InterPro"/>
</dbReference>
<keyword evidence="8" id="KW-1185">Reference proteome</keyword>
<dbReference type="SUPFAM" id="SSF143113">
    <property type="entry name" value="NAP-like"/>
    <property type="match status" value="1"/>
</dbReference>